<dbReference type="SUPFAM" id="SSF53474">
    <property type="entry name" value="alpha/beta-Hydrolases"/>
    <property type="match status" value="1"/>
</dbReference>
<dbReference type="SUPFAM" id="SSF63829">
    <property type="entry name" value="Calcium-dependent phosphotriesterase"/>
    <property type="match status" value="1"/>
</dbReference>
<dbReference type="InterPro" id="IPR000073">
    <property type="entry name" value="AB_hydrolase_1"/>
</dbReference>
<evidence type="ECO:0000313" key="4">
    <source>
        <dbReference type="Proteomes" id="UP000193335"/>
    </source>
</evidence>
<protein>
    <recommendedName>
        <fullName evidence="2">AB hydrolase-1 domain-containing protein</fullName>
    </recommendedName>
</protein>
<gene>
    <name evidence="3" type="ORF">BSZ19_25795</name>
</gene>
<sequence length="581" mass="65279">MVLLVTSASDANGSGYGKLLAFDADGEALGPFSDEVRIVDPRGLGSDGSLLFVNSGSDRILALDDNGRVVRETGVIPWLKPGGGNFGPDGRYHVGMRAARTISRWSCRSRASILRGTVPTRICLRPGWHPLSRVRHRPGRRRRQHHSGLRSGASGQAFLECPGSGPQSAGSHDRAERKRARQQRTSLRCSGRGDDHPRIRPIRRPSRSRPDSGSPGRIQEAARATLRTGREAVLRRPGRGRRVRFHDRRILGTGGYIARSQRPGRDLLWLGRKIMEASGATHRFEHGQWPYDPRFKQVNGWRMHYVDEGTGDPVVLLHGNPAWGFLYRKFIQPLTEAGRRVIVPDMVGFGLSEKPVREQAHTLDGHIANLTGLLRQLDVRNATIVCHDWGGPSGLGFALSNPDRVRALVIMSTWAWPLPPADFHKRIFPWRMMHAPLVGPYLLGRHNALAGRGMYLSVVDRKKFRAEAQSVYESILPDPASRLLTWTWPRWIPLDESARGLARFEWLERELRKSKLPTLLVWGREDEVFDHKTFATRFKELLPHAEGPELVTGRHFLQEDSGEEIAGKINGFLDRIEGRQS</sequence>
<comment type="caution">
    <text evidence="3">The sequence shown here is derived from an EMBL/GenBank/DDBJ whole genome shotgun (WGS) entry which is preliminary data.</text>
</comment>
<dbReference type="Pfam" id="PF00561">
    <property type="entry name" value="Abhydrolase_1"/>
    <property type="match status" value="1"/>
</dbReference>
<dbReference type="InterPro" id="IPR029058">
    <property type="entry name" value="AB_hydrolase_fold"/>
</dbReference>
<reference evidence="3 4" key="1">
    <citation type="submission" date="2017-03" db="EMBL/GenBank/DDBJ databases">
        <title>Whole genome sequences of fourteen strains of Bradyrhizobium canariense and one strain of Bradyrhizobium japonicum isolated from Lupinus (Papilionoideae: Genisteae) species in Algeria.</title>
        <authorList>
            <person name="Crovadore J."/>
            <person name="Chekireb D."/>
            <person name="Brachmann A."/>
            <person name="Chablais R."/>
            <person name="Cochard B."/>
            <person name="Lefort F."/>
        </authorList>
    </citation>
    <scope>NUCLEOTIDE SEQUENCE [LARGE SCALE GENOMIC DNA]</scope>
    <source>
        <strain evidence="3 4">UBMA197</strain>
    </source>
</reference>
<proteinExistence type="predicted"/>
<dbReference type="PRINTS" id="PR00412">
    <property type="entry name" value="EPOXHYDRLASE"/>
</dbReference>
<feature type="compositionally biased region" description="Basic residues" evidence="1">
    <location>
        <begin position="132"/>
        <end position="148"/>
    </location>
</feature>
<name>A0A1Y2JJJ8_BRAJP</name>
<evidence type="ECO:0000256" key="1">
    <source>
        <dbReference type="SAM" id="MobiDB-lite"/>
    </source>
</evidence>
<organism evidence="3 4">
    <name type="scientific">Bradyrhizobium japonicum</name>
    <dbReference type="NCBI Taxonomy" id="375"/>
    <lineage>
        <taxon>Bacteria</taxon>
        <taxon>Pseudomonadati</taxon>
        <taxon>Pseudomonadota</taxon>
        <taxon>Alphaproteobacteria</taxon>
        <taxon>Hyphomicrobiales</taxon>
        <taxon>Nitrobacteraceae</taxon>
        <taxon>Bradyrhizobium</taxon>
    </lineage>
</organism>
<dbReference type="Proteomes" id="UP000193335">
    <property type="component" value="Unassembled WGS sequence"/>
</dbReference>
<accession>A0A1Y2JJJ8</accession>
<dbReference type="InterPro" id="IPR050266">
    <property type="entry name" value="AB_hydrolase_sf"/>
</dbReference>
<dbReference type="InterPro" id="IPR000639">
    <property type="entry name" value="Epox_hydrolase-like"/>
</dbReference>
<evidence type="ECO:0000313" key="3">
    <source>
        <dbReference type="EMBL" id="OSJ29971.1"/>
    </source>
</evidence>
<dbReference type="AlphaFoldDB" id="A0A1Y2JJJ8"/>
<dbReference type="PANTHER" id="PTHR43798:SF24">
    <property type="entry name" value="CIS-3-ALKYL-4-ALKYLOXETAN-2-ONE DECARBOXYLASE"/>
    <property type="match status" value="1"/>
</dbReference>
<dbReference type="EMBL" id="NAFL01000263">
    <property type="protein sequence ID" value="OSJ29971.1"/>
    <property type="molecule type" value="Genomic_DNA"/>
</dbReference>
<feature type="region of interest" description="Disordered" evidence="1">
    <location>
        <begin position="130"/>
        <end position="227"/>
    </location>
</feature>
<feature type="domain" description="AB hydrolase-1" evidence="2">
    <location>
        <begin position="313"/>
        <end position="420"/>
    </location>
</feature>
<dbReference type="GO" id="GO:0003824">
    <property type="term" value="F:catalytic activity"/>
    <property type="evidence" value="ECO:0007669"/>
    <property type="project" value="InterPro"/>
</dbReference>
<evidence type="ECO:0000259" key="2">
    <source>
        <dbReference type="Pfam" id="PF00561"/>
    </source>
</evidence>
<dbReference type="PRINTS" id="PR00111">
    <property type="entry name" value="ABHYDROLASE"/>
</dbReference>
<dbReference type="Gene3D" id="3.40.50.1820">
    <property type="entry name" value="alpha/beta hydrolase"/>
    <property type="match status" value="1"/>
</dbReference>
<dbReference type="PANTHER" id="PTHR43798">
    <property type="entry name" value="MONOACYLGLYCEROL LIPASE"/>
    <property type="match status" value="1"/>
</dbReference>
<dbReference type="GO" id="GO:0016020">
    <property type="term" value="C:membrane"/>
    <property type="evidence" value="ECO:0007669"/>
    <property type="project" value="TreeGrafter"/>
</dbReference>